<dbReference type="Gene3D" id="1.10.530.10">
    <property type="match status" value="1"/>
</dbReference>
<keyword evidence="4" id="KW-0998">Cell outer membrane</keyword>
<evidence type="ECO:0000313" key="7">
    <source>
        <dbReference type="Proteomes" id="UP000619761"/>
    </source>
</evidence>
<accession>A0ABQ3AU97</accession>
<feature type="domain" description="Solute-binding protein family 3/N-terminal" evidence="5">
    <location>
        <begin position="53"/>
        <end position="276"/>
    </location>
</feature>
<keyword evidence="4" id="KW-0472">Membrane</keyword>
<evidence type="ECO:0000256" key="1">
    <source>
        <dbReference type="ARBA" id="ARBA00004339"/>
    </source>
</evidence>
<evidence type="ECO:0000256" key="2">
    <source>
        <dbReference type="ARBA" id="ARBA00010333"/>
    </source>
</evidence>
<keyword evidence="3" id="KW-0732">Signal</keyword>
<name>A0ABQ3AU97_9GAMM</name>
<comment type="caution">
    <text evidence="6">The sequence shown here is derived from an EMBL/GenBank/DDBJ whole genome shotgun (WGS) entry which is preliminary data.</text>
</comment>
<evidence type="ECO:0000256" key="4">
    <source>
        <dbReference type="ARBA" id="ARBA00023237"/>
    </source>
</evidence>
<reference evidence="7" key="1">
    <citation type="journal article" date="2019" name="Int. J. Syst. Evol. Microbiol.">
        <title>The Global Catalogue of Microorganisms (GCM) 10K type strain sequencing project: providing services to taxonomists for standard genome sequencing and annotation.</title>
        <authorList>
            <consortium name="The Broad Institute Genomics Platform"/>
            <consortium name="The Broad Institute Genome Sequencing Center for Infectious Disease"/>
            <person name="Wu L."/>
            <person name="Ma J."/>
        </authorList>
    </citation>
    <scope>NUCLEOTIDE SEQUENCE [LARGE SCALE GENOMIC DNA]</scope>
    <source>
        <strain evidence="7">KCTC 32239</strain>
    </source>
</reference>
<dbReference type="Proteomes" id="UP000619761">
    <property type="component" value="Unassembled WGS sequence"/>
</dbReference>
<dbReference type="SUPFAM" id="SSF53955">
    <property type="entry name" value="Lysozyme-like"/>
    <property type="match status" value="1"/>
</dbReference>
<dbReference type="Pfam" id="PF01464">
    <property type="entry name" value="SLT"/>
    <property type="match status" value="1"/>
</dbReference>
<comment type="similarity">
    <text evidence="2">Belongs to the bacterial solute-binding protein 3 family.</text>
</comment>
<dbReference type="CDD" id="cd13403">
    <property type="entry name" value="MLTF-like"/>
    <property type="match status" value="1"/>
</dbReference>
<dbReference type="NCBIfam" id="NF008112">
    <property type="entry name" value="PRK10859.1"/>
    <property type="match status" value="1"/>
</dbReference>
<gene>
    <name evidence="6" type="primary">mltF</name>
    <name evidence="6" type="ORF">GCM10011613_07740</name>
</gene>
<organism evidence="6 7">
    <name type="scientific">Cellvibrio zantedeschiae</name>
    <dbReference type="NCBI Taxonomy" id="1237077"/>
    <lineage>
        <taxon>Bacteria</taxon>
        <taxon>Pseudomonadati</taxon>
        <taxon>Pseudomonadota</taxon>
        <taxon>Gammaproteobacteria</taxon>
        <taxon>Cellvibrionales</taxon>
        <taxon>Cellvibrionaceae</taxon>
        <taxon>Cellvibrio</taxon>
    </lineage>
</organism>
<dbReference type="InterPro" id="IPR001638">
    <property type="entry name" value="Solute-binding_3/MltF_N"/>
</dbReference>
<comment type="subcellular location">
    <subcellularLocation>
        <location evidence="1">Cell outer membrane</location>
        <topology evidence="1">Peripheral membrane protein</topology>
    </subcellularLocation>
</comment>
<keyword evidence="7" id="KW-1185">Reference proteome</keyword>
<dbReference type="PANTHER" id="PTHR35936:SF32">
    <property type="entry name" value="MEMBRANE-BOUND LYTIC MUREIN TRANSGLYCOSYLASE F"/>
    <property type="match status" value="1"/>
</dbReference>
<dbReference type="InterPro" id="IPR023346">
    <property type="entry name" value="Lysozyme-like_dom_sf"/>
</dbReference>
<dbReference type="SMART" id="SM00062">
    <property type="entry name" value="PBPb"/>
    <property type="match status" value="1"/>
</dbReference>
<protein>
    <submittedName>
        <fullName evidence="6">Membrane-bound lytic murein transglycosylase F</fullName>
    </submittedName>
</protein>
<dbReference type="Pfam" id="PF00497">
    <property type="entry name" value="SBP_bac_3"/>
    <property type="match status" value="1"/>
</dbReference>
<sequence length="511" mass="57451">MAGLNIMESRKRNVVKRFSISNLLIAILLICCTALLVRSAPASKLEQVRTAGELRVLSRNGPISHYQGPEGITGFEYTLLKGFADELGVKLVIKDEAPISDLLDNSDNPQFDLASPSVINAHTTKQHYTYTSDFMKLNLELVYNSNQTAPASVKDLAGKRVLVVNKASIPVPLQELQQSLPDIQWELVENVEMTDLLDMVERGHADYAVVDSAIFDIHRYSYPHTQVAFDLNAAQPLSWAFKPSRDKSLYDAAEKYIAKVKANGELAKISSHFFEQFIEVNTDDALMFSLRYDKRFPRWADTIKAAAAQYNLDWQLLAALGYQESQWIPNAQSPTGVRGFMMLTPDTARELGVKNLDDPKQSIYGGAKYLRYLLDTLPKSIEGEEERLYMALAAYNQGIGHLDDARALTRRLKGDANSWKDVSKVFPLLAKQEYFSKATYGYSRGWEPVIFVRNITNYQKILAFKETQQQLRIATSNSSDELNFTETAQTKSALEKLNQLRVSSASSLSFL</sequence>
<dbReference type="Gene3D" id="3.40.190.10">
    <property type="entry name" value="Periplasmic binding protein-like II"/>
    <property type="match status" value="2"/>
</dbReference>
<evidence type="ECO:0000313" key="6">
    <source>
        <dbReference type="EMBL" id="GGY66276.1"/>
    </source>
</evidence>
<dbReference type="PANTHER" id="PTHR35936">
    <property type="entry name" value="MEMBRANE-BOUND LYTIC MUREIN TRANSGLYCOSYLASE F"/>
    <property type="match status" value="1"/>
</dbReference>
<dbReference type="SUPFAM" id="SSF53850">
    <property type="entry name" value="Periplasmic binding protein-like II"/>
    <property type="match status" value="1"/>
</dbReference>
<dbReference type="InterPro" id="IPR008258">
    <property type="entry name" value="Transglycosylase_SLT_dom_1"/>
</dbReference>
<evidence type="ECO:0000256" key="3">
    <source>
        <dbReference type="ARBA" id="ARBA00022729"/>
    </source>
</evidence>
<evidence type="ECO:0000259" key="5">
    <source>
        <dbReference type="SMART" id="SM00062"/>
    </source>
</evidence>
<dbReference type="CDD" id="cd01009">
    <property type="entry name" value="PBP2_YfhD_N"/>
    <property type="match status" value="1"/>
</dbReference>
<proteinExistence type="inferred from homology"/>
<dbReference type="EMBL" id="BMYZ01000001">
    <property type="protein sequence ID" value="GGY66276.1"/>
    <property type="molecule type" value="Genomic_DNA"/>
</dbReference>
<dbReference type="RefSeq" id="WP_189416183.1">
    <property type="nucleotide sequence ID" value="NZ_BMYZ01000001.1"/>
</dbReference>